<proteinExistence type="predicted"/>
<sequence length="172" mass="18933">MMQLDSLSKKYDINCLNSVKCSNKFSIAFCSTPATVSGRTKRTINPQGPSARVRSSGVRLPNSVVSKPMRLAQNDMVLYPTAVLLLYFDESHQMKAWLASFECVLEGFIVLEPRNPHLHFDCYEANEDSRVNVKVQGVRGACTGLCAGVRRRGRGYGARRPYGTAGWGLAAA</sequence>
<gene>
    <name evidence="1" type="ORF">CXB51_011000</name>
</gene>
<keyword evidence="2" id="KW-1185">Reference proteome</keyword>
<evidence type="ECO:0000313" key="1">
    <source>
        <dbReference type="EMBL" id="KAG8493416.1"/>
    </source>
</evidence>
<evidence type="ECO:0000313" key="2">
    <source>
        <dbReference type="Proteomes" id="UP000701853"/>
    </source>
</evidence>
<dbReference type="EMBL" id="JAHUZN010000005">
    <property type="protein sequence ID" value="KAG8493416.1"/>
    <property type="molecule type" value="Genomic_DNA"/>
</dbReference>
<name>A0A8J6D394_9ROSI</name>
<dbReference type="AlphaFoldDB" id="A0A8J6D394"/>
<dbReference type="Proteomes" id="UP000701853">
    <property type="component" value="Chromosome 5"/>
</dbReference>
<organism evidence="1 2">
    <name type="scientific">Gossypium anomalum</name>
    <dbReference type="NCBI Taxonomy" id="47600"/>
    <lineage>
        <taxon>Eukaryota</taxon>
        <taxon>Viridiplantae</taxon>
        <taxon>Streptophyta</taxon>
        <taxon>Embryophyta</taxon>
        <taxon>Tracheophyta</taxon>
        <taxon>Spermatophyta</taxon>
        <taxon>Magnoliopsida</taxon>
        <taxon>eudicotyledons</taxon>
        <taxon>Gunneridae</taxon>
        <taxon>Pentapetalae</taxon>
        <taxon>rosids</taxon>
        <taxon>malvids</taxon>
        <taxon>Malvales</taxon>
        <taxon>Malvaceae</taxon>
        <taxon>Malvoideae</taxon>
        <taxon>Gossypium</taxon>
    </lineage>
</organism>
<comment type="caution">
    <text evidence="1">The sequence shown here is derived from an EMBL/GenBank/DDBJ whole genome shotgun (WGS) entry which is preliminary data.</text>
</comment>
<accession>A0A8J6D394</accession>
<reference evidence="1 2" key="1">
    <citation type="journal article" date="2021" name="bioRxiv">
        <title>The Gossypium anomalum genome as a resource for cotton improvement and evolutionary analysis of hybrid incompatibility.</title>
        <authorList>
            <person name="Grover C.E."/>
            <person name="Yuan D."/>
            <person name="Arick M.A."/>
            <person name="Miller E.R."/>
            <person name="Hu G."/>
            <person name="Peterson D.G."/>
            <person name="Wendel J.F."/>
            <person name="Udall J.A."/>
        </authorList>
    </citation>
    <scope>NUCLEOTIDE SEQUENCE [LARGE SCALE GENOMIC DNA]</scope>
    <source>
        <strain evidence="1">JFW-Udall</strain>
        <tissue evidence="1">Leaf</tissue>
    </source>
</reference>
<protein>
    <submittedName>
        <fullName evidence="1">Uncharacterized protein</fullName>
    </submittedName>
</protein>